<dbReference type="EMBL" id="JAFICZ010000001">
    <property type="protein sequence ID" value="MBP1298899.1"/>
    <property type="molecule type" value="Genomic_DNA"/>
</dbReference>
<keyword evidence="2" id="KW-0456">Lyase</keyword>
<dbReference type="InterPro" id="IPR037523">
    <property type="entry name" value="VOC_core"/>
</dbReference>
<dbReference type="PANTHER" id="PTHR36113:SF6">
    <property type="entry name" value="FOSFOMYCIN RESISTANCE PROTEIN FOSX"/>
    <property type="match status" value="1"/>
</dbReference>
<dbReference type="OrthoDB" id="9807407at2"/>
<keyword evidence="2" id="KW-0560">Oxidoreductase</keyword>
<proteinExistence type="predicted"/>
<accession>A0A1E3EVP2</accession>
<dbReference type="GeneID" id="92956082"/>
<keyword evidence="2" id="KW-0223">Dioxygenase</keyword>
<evidence type="ECO:0000313" key="2">
    <source>
        <dbReference type="EMBL" id="MBP1298899.1"/>
    </source>
</evidence>
<dbReference type="Proteomes" id="UP000673383">
    <property type="component" value="Unassembled WGS sequence"/>
</dbReference>
<dbReference type="AlphaFoldDB" id="A0A1E3EVP2"/>
<dbReference type="SUPFAM" id="SSF54593">
    <property type="entry name" value="Glyoxalase/Bleomycin resistance protein/Dihydroxybiphenyl dioxygenase"/>
    <property type="match status" value="1"/>
</dbReference>
<dbReference type="GO" id="GO:0016829">
    <property type="term" value="F:lyase activity"/>
    <property type="evidence" value="ECO:0007669"/>
    <property type="project" value="UniProtKB-KW"/>
</dbReference>
<reference evidence="2" key="1">
    <citation type="submission" date="2021-02" db="EMBL/GenBank/DDBJ databases">
        <title>Genomic Encyclopedia of Type Strains, Phase IV (KMG-V): Genome sequencing to study the core and pangenomes of soil and plant-associated prokaryotes.</title>
        <authorList>
            <person name="Whitman W."/>
        </authorList>
    </citation>
    <scope>NUCLEOTIDE SEQUENCE</scope>
    <source>
        <strain evidence="2">USDA 406</strain>
    </source>
</reference>
<dbReference type="InterPro" id="IPR029068">
    <property type="entry name" value="Glyas_Bleomycin-R_OHBP_Dase"/>
</dbReference>
<dbReference type="InterPro" id="IPR004360">
    <property type="entry name" value="Glyas_Fos-R_dOase_dom"/>
</dbReference>
<organism evidence="2 3">
    <name type="scientific">Bradyrhizobium elkanii</name>
    <dbReference type="NCBI Taxonomy" id="29448"/>
    <lineage>
        <taxon>Bacteria</taxon>
        <taxon>Pseudomonadati</taxon>
        <taxon>Pseudomonadota</taxon>
        <taxon>Alphaproteobacteria</taxon>
        <taxon>Hyphomicrobiales</taxon>
        <taxon>Nitrobacteraceae</taxon>
        <taxon>Bradyrhizobium</taxon>
    </lineage>
</organism>
<dbReference type="Pfam" id="PF00903">
    <property type="entry name" value="Glyoxalase"/>
    <property type="match status" value="1"/>
</dbReference>
<evidence type="ECO:0000313" key="3">
    <source>
        <dbReference type="Proteomes" id="UP000673383"/>
    </source>
</evidence>
<dbReference type="GO" id="GO:0046872">
    <property type="term" value="F:metal ion binding"/>
    <property type="evidence" value="ECO:0007669"/>
    <property type="project" value="UniProtKB-KW"/>
</dbReference>
<dbReference type="GO" id="GO:0051213">
    <property type="term" value="F:dioxygenase activity"/>
    <property type="evidence" value="ECO:0007669"/>
    <property type="project" value="UniProtKB-KW"/>
</dbReference>
<dbReference type="RefSeq" id="WP_018270627.1">
    <property type="nucleotide sequence ID" value="NZ_BJNL01000023.1"/>
</dbReference>
<gene>
    <name evidence="2" type="ORF">JOH49_008652</name>
</gene>
<sequence length="188" mass="21282">MRTDPKHVAPGTPHAERTGTINHLRLTVSDIARAKAFYHPVMERLGYLLVEESRTRLAWASWAPHGTLHWFIMSVANPDSPNKAHDRYSAGFHHLAWNVGSRAEVDGFHDFLLARGVQILDPPAEYDYEPGYYAFFFSDPDDLKLEIMHVDVAGSLAYWRRFSKAGAPLTPLEISEPLFIRAALAKQE</sequence>
<name>A0A1E3EVP2_BRAEL</name>
<dbReference type="PROSITE" id="PS51819">
    <property type="entry name" value="VOC"/>
    <property type="match status" value="1"/>
</dbReference>
<dbReference type="eggNOG" id="COG0346">
    <property type="taxonomic scope" value="Bacteria"/>
</dbReference>
<comment type="caution">
    <text evidence="2">The sequence shown here is derived from an EMBL/GenBank/DDBJ whole genome shotgun (WGS) entry which is preliminary data.</text>
</comment>
<keyword evidence="1" id="KW-0479">Metal-binding</keyword>
<dbReference type="Gene3D" id="3.10.180.10">
    <property type="entry name" value="2,3-Dihydroxybiphenyl 1,2-Dioxygenase, domain 1"/>
    <property type="match status" value="1"/>
</dbReference>
<protein>
    <submittedName>
        <fullName evidence="2">Catechol 2,3-dioxygenase-like lactoylglutathione lyase family enzyme</fullName>
    </submittedName>
</protein>
<evidence type="ECO:0000256" key="1">
    <source>
        <dbReference type="ARBA" id="ARBA00022723"/>
    </source>
</evidence>
<dbReference type="InterPro" id="IPR051332">
    <property type="entry name" value="Fosfomycin_Res_Enzymes"/>
</dbReference>
<dbReference type="PANTHER" id="PTHR36113">
    <property type="entry name" value="LYASE, PUTATIVE-RELATED-RELATED"/>
    <property type="match status" value="1"/>
</dbReference>